<accession>A0A5J4TFI7</accession>
<dbReference type="Gene3D" id="1.10.510.10">
    <property type="entry name" value="Transferase(Phosphotransferase) domain 1"/>
    <property type="match status" value="1"/>
</dbReference>
<dbReference type="Proteomes" id="UP000324800">
    <property type="component" value="Unassembled WGS sequence"/>
</dbReference>
<name>A0A5J4TFI7_9EUKA</name>
<organism evidence="2 3">
    <name type="scientific">Streblomastix strix</name>
    <dbReference type="NCBI Taxonomy" id="222440"/>
    <lineage>
        <taxon>Eukaryota</taxon>
        <taxon>Metamonada</taxon>
        <taxon>Preaxostyla</taxon>
        <taxon>Oxymonadida</taxon>
        <taxon>Streblomastigidae</taxon>
        <taxon>Streblomastix</taxon>
    </lineage>
</organism>
<protein>
    <recommendedName>
        <fullName evidence="4">Protein kinase domain-containing protein</fullName>
    </recommendedName>
</protein>
<dbReference type="SUPFAM" id="SSF56112">
    <property type="entry name" value="Protein kinase-like (PK-like)"/>
    <property type="match status" value="1"/>
</dbReference>
<feature type="region of interest" description="Disordered" evidence="1">
    <location>
        <begin position="1"/>
        <end position="114"/>
    </location>
</feature>
<feature type="non-terminal residue" evidence="2">
    <location>
        <position position="227"/>
    </location>
</feature>
<evidence type="ECO:0000313" key="2">
    <source>
        <dbReference type="EMBL" id="KAA6357224.1"/>
    </source>
</evidence>
<feature type="compositionally biased region" description="Basic and acidic residues" evidence="1">
    <location>
        <begin position="18"/>
        <end position="103"/>
    </location>
</feature>
<evidence type="ECO:0000313" key="3">
    <source>
        <dbReference type="Proteomes" id="UP000324800"/>
    </source>
</evidence>
<reference evidence="2 3" key="1">
    <citation type="submission" date="2019-03" db="EMBL/GenBank/DDBJ databases">
        <title>Single cell metagenomics reveals metabolic interactions within the superorganism composed of flagellate Streblomastix strix and complex community of Bacteroidetes bacteria on its surface.</title>
        <authorList>
            <person name="Treitli S.C."/>
            <person name="Kolisko M."/>
            <person name="Husnik F."/>
            <person name="Keeling P."/>
            <person name="Hampl V."/>
        </authorList>
    </citation>
    <scope>NUCLEOTIDE SEQUENCE [LARGE SCALE GENOMIC DNA]</scope>
    <source>
        <strain evidence="2">ST1C</strain>
    </source>
</reference>
<evidence type="ECO:0000256" key="1">
    <source>
        <dbReference type="SAM" id="MobiDB-lite"/>
    </source>
</evidence>
<dbReference type="InterPro" id="IPR011009">
    <property type="entry name" value="Kinase-like_dom_sf"/>
</dbReference>
<proteinExistence type="predicted"/>
<gene>
    <name evidence="2" type="ORF">EZS28_047249</name>
</gene>
<dbReference type="EMBL" id="SNRW01031736">
    <property type="protein sequence ID" value="KAA6357224.1"/>
    <property type="molecule type" value="Genomic_DNA"/>
</dbReference>
<sequence length="227" mass="26960">MQQVEQRKVVLRGLLDLFHQKEEEEKKRKKEDEERKKKKIEEKNIQEKEEKKKKEIELKKAKEEEENKKKQEKIDLKKKEDDDKKRKKVQEENLKKEKQKEQNKMQGSGQMYGNNEDFTDFDTQILGTVQMTNFFKLRASGRCYAVQSKQNGWVGSAKVIPIQSKNDTELLMLQRAVHPFIIPFVSTQELNQYFVAYTELADCFSLADLLNRCKLTESIIQKIAWQI</sequence>
<evidence type="ECO:0008006" key="4">
    <source>
        <dbReference type="Google" id="ProtNLM"/>
    </source>
</evidence>
<comment type="caution">
    <text evidence="2">The sequence shown here is derived from an EMBL/GenBank/DDBJ whole genome shotgun (WGS) entry which is preliminary data.</text>
</comment>
<dbReference type="AlphaFoldDB" id="A0A5J4TFI7"/>